<evidence type="ECO:0000256" key="1">
    <source>
        <dbReference type="ARBA" id="ARBA00011982"/>
    </source>
</evidence>
<dbReference type="EMBL" id="JASCZI010120989">
    <property type="protein sequence ID" value="MED6158623.1"/>
    <property type="molecule type" value="Genomic_DNA"/>
</dbReference>
<keyword evidence="2" id="KW-0378">Hydrolase</keyword>
<evidence type="ECO:0000313" key="7">
    <source>
        <dbReference type="Proteomes" id="UP001341840"/>
    </source>
</evidence>
<accession>A0ABU6UFH9</accession>
<dbReference type="SMART" id="SM00255">
    <property type="entry name" value="TIR"/>
    <property type="match status" value="1"/>
</dbReference>
<dbReference type="EC" id="3.2.2.6" evidence="1"/>
<evidence type="ECO:0000256" key="2">
    <source>
        <dbReference type="ARBA" id="ARBA00022801"/>
    </source>
</evidence>
<evidence type="ECO:0000313" key="6">
    <source>
        <dbReference type="EMBL" id="MED6158623.1"/>
    </source>
</evidence>
<keyword evidence="3" id="KW-0520">NAD</keyword>
<reference evidence="6 7" key="1">
    <citation type="journal article" date="2023" name="Plants (Basel)">
        <title>Bridging the Gap: Combining Genomics and Transcriptomics Approaches to Understand Stylosanthes scabra, an Orphan Legume from the Brazilian Caatinga.</title>
        <authorList>
            <person name="Ferreira-Neto J.R.C."/>
            <person name="da Silva M.D."/>
            <person name="Binneck E."/>
            <person name="de Melo N.F."/>
            <person name="da Silva R.H."/>
            <person name="de Melo A.L.T.M."/>
            <person name="Pandolfi V."/>
            <person name="Bustamante F.O."/>
            <person name="Brasileiro-Vidal A.C."/>
            <person name="Benko-Iseppon A.M."/>
        </authorList>
    </citation>
    <scope>NUCLEOTIDE SEQUENCE [LARGE SCALE GENOMIC DNA]</scope>
    <source>
        <tissue evidence="6">Leaves</tissue>
    </source>
</reference>
<organism evidence="6 7">
    <name type="scientific">Stylosanthes scabra</name>
    <dbReference type="NCBI Taxonomy" id="79078"/>
    <lineage>
        <taxon>Eukaryota</taxon>
        <taxon>Viridiplantae</taxon>
        <taxon>Streptophyta</taxon>
        <taxon>Embryophyta</taxon>
        <taxon>Tracheophyta</taxon>
        <taxon>Spermatophyta</taxon>
        <taxon>Magnoliopsida</taxon>
        <taxon>eudicotyledons</taxon>
        <taxon>Gunneridae</taxon>
        <taxon>Pentapetalae</taxon>
        <taxon>rosids</taxon>
        <taxon>fabids</taxon>
        <taxon>Fabales</taxon>
        <taxon>Fabaceae</taxon>
        <taxon>Papilionoideae</taxon>
        <taxon>50 kb inversion clade</taxon>
        <taxon>dalbergioids sensu lato</taxon>
        <taxon>Dalbergieae</taxon>
        <taxon>Pterocarpus clade</taxon>
        <taxon>Stylosanthes</taxon>
    </lineage>
</organism>
<dbReference type="InterPro" id="IPR000157">
    <property type="entry name" value="TIR_dom"/>
</dbReference>
<evidence type="ECO:0000256" key="4">
    <source>
        <dbReference type="ARBA" id="ARBA00047304"/>
    </source>
</evidence>
<dbReference type="InterPro" id="IPR035897">
    <property type="entry name" value="Toll_tir_struct_dom_sf"/>
</dbReference>
<sequence>MANHGSYYTYEYDVFLCFRRGVHLAFIDYLYKALDGIGIKTFKDADKEESPTDKEETSPDVVEKIERSRMSVVVFCKDFPYSRRCLDEVAKIKECSDDNKKRMQMQVVPIFYYGVEPADVRWQRKETTYGEAFSQHEERLGKDSEKIETWRSALRGLCQLIGIECHKNAILSPHQSPSSDPALGLFQVLPLGRNIFSLSFSLSTSSHD</sequence>
<proteinExistence type="predicted"/>
<protein>
    <recommendedName>
        <fullName evidence="1">ADP-ribosyl cyclase/cyclic ADP-ribose hydrolase</fullName>
        <ecNumber evidence="1">3.2.2.6</ecNumber>
    </recommendedName>
</protein>
<dbReference type="SUPFAM" id="SSF52200">
    <property type="entry name" value="Toll/Interleukin receptor TIR domain"/>
    <property type="match status" value="1"/>
</dbReference>
<comment type="catalytic activity">
    <reaction evidence="4">
        <text>NAD(+) + H2O = ADP-D-ribose + nicotinamide + H(+)</text>
        <dbReference type="Rhea" id="RHEA:16301"/>
        <dbReference type="ChEBI" id="CHEBI:15377"/>
        <dbReference type="ChEBI" id="CHEBI:15378"/>
        <dbReference type="ChEBI" id="CHEBI:17154"/>
        <dbReference type="ChEBI" id="CHEBI:57540"/>
        <dbReference type="ChEBI" id="CHEBI:57967"/>
        <dbReference type="EC" id="3.2.2.6"/>
    </reaction>
    <physiologicalReaction direction="left-to-right" evidence="4">
        <dbReference type="Rhea" id="RHEA:16302"/>
    </physiologicalReaction>
</comment>
<dbReference type="Proteomes" id="UP001341840">
    <property type="component" value="Unassembled WGS sequence"/>
</dbReference>
<comment type="caution">
    <text evidence="6">The sequence shown here is derived from an EMBL/GenBank/DDBJ whole genome shotgun (WGS) entry which is preliminary data.</text>
</comment>
<evidence type="ECO:0000259" key="5">
    <source>
        <dbReference type="PROSITE" id="PS50104"/>
    </source>
</evidence>
<dbReference type="Pfam" id="PF01582">
    <property type="entry name" value="TIR"/>
    <property type="match status" value="1"/>
</dbReference>
<gene>
    <name evidence="6" type="ORF">PIB30_034458</name>
</gene>
<dbReference type="PANTHER" id="PTHR32009:SF39">
    <property type="entry name" value="TIR DOMAIN-CONTAINING PROTEIN"/>
    <property type="match status" value="1"/>
</dbReference>
<dbReference type="PANTHER" id="PTHR32009">
    <property type="entry name" value="TMV RESISTANCE PROTEIN N-LIKE"/>
    <property type="match status" value="1"/>
</dbReference>
<name>A0ABU6UFH9_9FABA</name>
<dbReference type="PROSITE" id="PS50104">
    <property type="entry name" value="TIR"/>
    <property type="match status" value="1"/>
</dbReference>
<feature type="domain" description="TIR" evidence="5">
    <location>
        <begin position="10"/>
        <end position="158"/>
    </location>
</feature>
<keyword evidence="7" id="KW-1185">Reference proteome</keyword>
<evidence type="ECO:0000256" key="3">
    <source>
        <dbReference type="ARBA" id="ARBA00023027"/>
    </source>
</evidence>
<dbReference type="Gene3D" id="3.40.50.10140">
    <property type="entry name" value="Toll/interleukin-1 receptor homology (TIR) domain"/>
    <property type="match status" value="1"/>
</dbReference>